<reference evidence="6 7" key="1">
    <citation type="journal article" date="2005" name="Nature">
        <title>The genome of the social amoeba Dictyostelium discoideum.</title>
        <authorList>
            <consortium name="The Dictyostelium discoideum Sequencing Consortium"/>
            <person name="Eichinger L."/>
            <person name="Pachebat J.A."/>
            <person name="Glockner G."/>
            <person name="Rajandream M.A."/>
            <person name="Sucgang R."/>
            <person name="Berriman M."/>
            <person name="Song J."/>
            <person name="Olsen R."/>
            <person name="Szafranski K."/>
            <person name="Xu Q."/>
            <person name="Tunggal B."/>
            <person name="Kummerfeld S."/>
            <person name="Madera M."/>
            <person name="Konfortov B.A."/>
            <person name="Rivero F."/>
            <person name="Bankier A.T."/>
            <person name="Lehmann R."/>
            <person name="Hamlin N."/>
            <person name="Davies R."/>
            <person name="Gaudet P."/>
            <person name="Fey P."/>
            <person name="Pilcher K."/>
            <person name="Chen G."/>
            <person name="Saunders D."/>
            <person name="Sodergren E."/>
            <person name="Davis P."/>
            <person name="Kerhornou A."/>
            <person name="Nie X."/>
            <person name="Hall N."/>
            <person name="Anjard C."/>
            <person name="Hemphill L."/>
            <person name="Bason N."/>
            <person name="Farbrother P."/>
            <person name="Desany B."/>
            <person name="Just E."/>
            <person name="Morio T."/>
            <person name="Rost R."/>
            <person name="Churcher C."/>
            <person name="Cooper J."/>
            <person name="Haydock S."/>
            <person name="van Driessche N."/>
            <person name="Cronin A."/>
            <person name="Goodhead I."/>
            <person name="Muzny D."/>
            <person name="Mourier T."/>
            <person name="Pain A."/>
            <person name="Lu M."/>
            <person name="Harper D."/>
            <person name="Lindsay R."/>
            <person name="Hauser H."/>
            <person name="James K."/>
            <person name="Quiles M."/>
            <person name="Madan Babu M."/>
            <person name="Saito T."/>
            <person name="Buchrieser C."/>
            <person name="Wardroper A."/>
            <person name="Felder M."/>
            <person name="Thangavelu M."/>
            <person name="Johnson D."/>
            <person name="Knights A."/>
            <person name="Loulseged H."/>
            <person name="Mungall K."/>
            <person name="Oliver K."/>
            <person name="Price C."/>
            <person name="Quail M.A."/>
            <person name="Urushihara H."/>
            <person name="Hernandez J."/>
            <person name="Rabbinowitsch E."/>
            <person name="Steffen D."/>
            <person name="Sanders M."/>
            <person name="Ma J."/>
            <person name="Kohara Y."/>
            <person name="Sharp S."/>
            <person name="Simmonds M."/>
            <person name="Spiegler S."/>
            <person name="Tivey A."/>
            <person name="Sugano S."/>
            <person name="White B."/>
            <person name="Walker D."/>
            <person name="Woodward J."/>
            <person name="Winckler T."/>
            <person name="Tanaka Y."/>
            <person name="Shaulsky G."/>
            <person name="Schleicher M."/>
            <person name="Weinstock G."/>
            <person name="Rosenthal A."/>
            <person name="Cox E.C."/>
            <person name="Chisholm R.L."/>
            <person name="Gibbs R."/>
            <person name="Loomis W.F."/>
            <person name="Platzer M."/>
            <person name="Kay R.R."/>
            <person name="Williams J."/>
            <person name="Dear P.H."/>
            <person name="Noegel A.A."/>
            <person name="Barrell B."/>
            <person name="Kuspa A."/>
        </authorList>
    </citation>
    <scope>NUCLEOTIDE SEQUENCE [LARGE SCALE GENOMIC DNA]</scope>
    <source>
        <strain evidence="6 7">AX4</strain>
    </source>
</reference>
<dbReference type="Gene3D" id="2.130.10.10">
    <property type="entry name" value="YVTN repeat-like/Quinoprotein amine dehydrogenase"/>
    <property type="match status" value="1"/>
</dbReference>
<evidence type="ECO:0000256" key="4">
    <source>
        <dbReference type="ARBA" id="ARBA00023242"/>
    </source>
</evidence>
<dbReference type="ABCD" id="Q54KA3">
    <property type="antibodies" value="7 sequenced antibodies"/>
</dbReference>
<evidence type="ECO:0000313" key="6">
    <source>
        <dbReference type="EMBL" id="EAL63691.1"/>
    </source>
</evidence>
<dbReference type="eggNOG" id="ENOG502RBZG">
    <property type="taxonomic scope" value="Eukaryota"/>
</dbReference>
<dbReference type="InParanoid" id="Q54KA3"/>
<evidence type="ECO:0000256" key="1">
    <source>
        <dbReference type="ARBA" id="ARBA00004123"/>
    </source>
</evidence>
<dbReference type="KEGG" id="ddi:DDB_G0287497"/>
<dbReference type="InterPro" id="IPR037624">
    <property type="entry name" value="Nup133-like"/>
</dbReference>
<dbReference type="PaxDb" id="44689-DDB0235242"/>
<dbReference type="GO" id="GO:0006606">
    <property type="term" value="P:protein import into nucleus"/>
    <property type="evidence" value="ECO:0000318"/>
    <property type="project" value="GO_Central"/>
</dbReference>
<dbReference type="SUPFAM" id="SSF117289">
    <property type="entry name" value="Nucleoporin domain"/>
    <property type="match status" value="1"/>
</dbReference>
<evidence type="ECO:0000313" key="7">
    <source>
        <dbReference type="Proteomes" id="UP000002195"/>
    </source>
</evidence>
<proteinExistence type="evidence at protein level"/>
<evidence type="ECO:0000256" key="5">
    <source>
        <dbReference type="SAM" id="MobiDB-lite"/>
    </source>
</evidence>
<feature type="region of interest" description="Disordered" evidence="5">
    <location>
        <begin position="226"/>
        <end position="246"/>
    </location>
</feature>
<dbReference type="GO" id="GO:0016973">
    <property type="term" value="P:poly(A)+ mRNA export from nucleus"/>
    <property type="evidence" value="ECO:0000318"/>
    <property type="project" value="GO_Central"/>
</dbReference>
<dbReference type="GO" id="GO:0031080">
    <property type="term" value="C:nuclear pore outer ring"/>
    <property type="evidence" value="ECO:0000314"/>
    <property type="project" value="dictyBase"/>
</dbReference>
<protein>
    <submittedName>
        <fullName evidence="6">Nucleoporin 133</fullName>
    </submittedName>
</protein>
<gene>
    <name evidence="6" type="primary">nup133</name>
    <name evidence="6" type="ORF">DDB_G0287497</name>
</gene>
<dbReference type="Proteomes" id="UP000002195">
    <property type="component" value="Unassembled WGS sequence"/>
</dbReference>
<dbReference type="FunFam" id="2.130.10.10:FF:003664">
    <property type="entry name" value="Uncharacterized protein"/>
    <property type="match status" value="1"/>
</dbReference>
<dbReference type="HOGENOM" id="CLU_270261_0_0_1"/>
<sequence length="1206" mass="137836">MYYSSSKPIKKKPNTGISEFNPTQSQIQQQSCNYKITPTYDLPFILTQAINDENQQHQIEQDLTGSLSSRDGTCFIIYSNELFIWTIDKPQYCDRIELPIKQNITRQHIVVYKNKSSSERFSVFLCSPLTGYIRFWGNSSKPNVSQDLPLENPGNNNNFKIFITECQPFGVIVGNSLGSIYLVSVKNNNNLISKKINKSQGMLSYLYLSRQSPVISVFSSPINQQQLQNNNNSHHHHHHHSTTLSSNNFSTIPSRFIYILTEGSLLKYEIENGTERIILDFPIQKEITKLFSNFPKFHQMNIDTIIDQNKDEIQIVNFILYETSASQNLVKYYILQIEIQDDQVLRIKRLDSFSANKKLGGGVTSIEPILQTNSLKYYLTWFDNIYYYSNGGGGGGGVNGIISGSISFQSDIAFSGFYKNQFYFFSEQGINKLDIQPFGSGQLASSELHIQDTIKNIESDIYMDTDNTTSVTGTPATTASATISTTPTIVSPILFDIPKDENLIGSKRNNVLKLMNSFSLKQHTRVDQFVKICKGYNDFDQVIQQVSLWIIDQQPNSKFWAEDGKLLHMFVKEISVQLNQQLEDKKKRHNFLLTCIKDTDLDKLLTTQTKEILKKNEIKIKCAIELRNYQNQQEQSRKSLNYTTTTTTIMKGASSSSSIFSQLIESLVAERNPNWTNIGMNVFELFYSNVSGIDQILINITSKLQELLQNQPQQQQLLTSANKAQILLENCELFYLISSSFPVEYLNSPIIQSTSISIHNLFPKVIQSILNFIQLEFPNQVAGLLGGGGIGGLGNGHSSSSSTILFKKDLGIPNVDKQLYDHLYKLTEKYLYSLKINQFEQFNQFKTKLIEPFVECFKFQEAITLANQFDDFFTLINVYCYQQHQLQNSTITIATTITPADNNKLLIDCLNKFEKIGQLSKVYEYMLERDLKSELLQLPSDFNDSLFRFLQSNSELSWIHSIRMKNWTNVSNTLYQKSISNQHHQQQQQQQQHQVMTLKEKQKLLSLSKVSLMVSTATSSSSSSSSLELQLQPSQQIQLDVINQNLSLIKSQKFFLPDLKNVLSVSEVVQLILQREIGDEDPMVNFVSCIEIISESPLLLKKEEVKELLKLILELSIVNETVFFEKSISDIQLSYSLKETKFYNLISHPHFPKEIALVLLSPIIEDFYKTHINSNKFSSLDDKRQFEISVARLLELSKLEIGQKQI</sequence>
<dbReference type="AlphaFoldDB" id="Q54KA3"/>
<name>Q54KA3_DICDI</name>
<dbReference type="OMA" id="QFYFFSE"/>
<dbReference type="FunCoup" id="Q54KA3">
    <property type="interactions" value="6"/>
</dbReference>
<dbReference type="PANTHER" id="PTHR13405">
    <property type="entry name" value="NUCLEAR PORE COMPLEX PROTEIN NUP133"/>
    <property type="match status" value="1"/>
</dbReference>
<dbReference type="GeneID" id="8626153"/>
<keyword evidence="3" id="KW-0813">Transport</keyword>
<comment type="caution">
    <text evidence="6">The sequence shown here is derived from an EMBL/GenBank/DDBJ whole genome shotgun (WGS) entry which is preliminary data.</text>
</comment>
<organism evidence="6 7">
    <name type="scientific">Dictyostelium discoideum</name>
    <name type="common">Social amoeba</name>
    <dbReference type="NCBI Taxonomy" id="44689"/>
    <lineage>
        <taxon>Eukaryota</taxon>
        <taxon>Amoebozoa</taxon>
        <taxon>Evosea</taxon>
        <taxon>Eumycetozoa</taxon>
        <taxon>Dictyostelia</taxon>
        <taxon>Dictyosteliales</taxon>
        <taxon>Dictyosteliaceae</taxon>
        <taxon>Dictyostelium</taxon>
    </lineage>
</organism>
<dbReference type="RefSeq" id="XP_637195.1">
    <property type="nucleotide sequence ID" value="XM_632103.1"/>
</dbReference>
<keyword evidence="4" id="KW-0539">Nucleus</keyword>
<dbReference type="EMBL" id="AAFI02000102">
    <property type="protein sequence ID" value="EAL63691.1"/>
    <property type="molecule type" value="Genomic_DNA"/>
</dbReference>
<dbReference type="PANTHER" id="PTHR13405:SF11">
    <property type="entry name" value="NUCLEAR PORE COMPLEX PROTEIN NUP133"/>
    <property type="match status" value="1"/>
</dbReference>
<dbReference type="GO" id="GO:0000972">
    <property type="term" value="P:transcription-dependent tethering of RNA polymerase II gene DNA at nuclear periphery"/>
    <property type="evidence" value="ECO:0000318"/>
    <property type="project" value="GO_Central"/>
</dbReference>
<dbReference type="dictyBase" id="DDB_G0287497">
    <property type="gene designation" value="nup133"/>
</dbReference>
<keyword evidence="8" id="KW-0002">3D-structure</keyword>
<dbReference type="GO" id="GO:0017056">
    <property type="term" value="F:structural constituent of nuclear pore"/>
    <property type="evidence" value="ECO:0000314"/>
    <property type="project" value="dictyBase"/>
</dbReference>
<dbReference type="VEuPathDB" id="AmoebaDB:DDB_G0287497"/>
<comment type="similarity">
    <text evidence="2">Belongs to the nucleoporin Nup133 family.</text>
</comment>
<keyword evidence="7" id="KW-1185">Reference proteome</keyword>
<evidence type="ECO:0000256" key="3">
    <source>
        <dbReference type="ARBA" id="ARBA00022448"/>
    </source>
</evidence>
<comment type="subcellular location">
    <subcellularLocation>
        <location evidence="1">Nucleus</location>
    </subcellularLocation>
</comment>
<dbReference type="STRING" id="44689.Q54KA3"/>
<evidence type="ECO:0007829" key="8">
    <source>
        <dbReference type="PDB" id="9HCJ"/>
    </source>
</evidence>
<dbReference type="InterPro" id="IPR015943">
    <property type="entry name" value="WD40/YVTN_repeat-like_dom_sf"/>
</dbReference>
<reference evidence="8" key="2">
    <citation type="journal article" date="2025" name="Mol. Cell">
        <title>Nuclear pore permeability and fluid flow are modulated by its dilation state.</title>
        <authorList>
            <person name="Hoffmann P.C."/>
            <person name="Kim H."/>
            <person name="Obarska-Kosinska A."/>
            <person name="Kreysing J.P."/>
            <person name="Andino-Frydman E."/>
            <person name="Cruz-Leon S."/>
            <person name="Margiotta E."/>
            <person name="Cernikova L."/>
            <person name="Kosinski J."/>
            <person name="Turonova B."/>
            <person name="Hummer G."/>
            <person name="Beck M."/>
        </authorList>
    </citation>
    <scope>STRUCTURE BY ELECTRON MICROSCOPY (30.00 ANGSTROMS)</scope>
</reference>
<accession>Q54KA3</accession>
<dbReference type="PDB" id="9HCJ">
    <property type="method" value="EM"/>
    <property type="resolution" value="30.00 A"/>
    <property type="chains" value="K0/K1/K2/K3=1-1206"/>
</dbReference>
<evidence type="ECO:0000256" key="2">
    <source>
        <dbReference type="ARBA" id="ARBA00005569"/>
    </source>
</evidence>